<reference evidence="3 4" key="1">
    <citation type="submission" date="2018-02" db="EMBL/GenBank/DDBJ databases">
        <title>Genomic Encyclopedia of Archaeal and Bacterial Type Strains, Phase II (KMG-II): from individual species to whole genera.</title>
        <authorList>
            <person name="Goeker M."/>
        </authorList>
    </citation>
    <scope>NUCLEOTIDE SEQUENCE [LARGE SCALE GENOMIC DNA]</scope>
    <source>
        <strain evidence="3 4">DSM 29526</strain>
    </source>
</reference>
<dbReference type="InterPro" id="IPR047971">
    <property type="entry name" value="ExeM-like"/>
</dbReference>
<dbReference type="AlphaFoldDB" id="A0A2S6IAN9"/>
<dbReference type="Proteomes" id="UP000237662">
    <property type="component" value="Unassembled WGS sequence"/>
</dbReference>
<accession>A0A2S6IAN9</accession>
<dbReference type="Gene3D" id="3.60.10.10">
    <property type="entry name" value="Endonuclease/exonuclease/phosphatase"/>
    <property type="match status" value="1"/>
</dbReference>
<comment type="caution">
    <text evidence="3">The sequence shown here is derived from an EMBL/GenBank/DDBJ whole genome shotgun (WGS) entry which is preliminary data.</text>
</comment>
<dbReference type="Pfam" id="PF03372">
    <property type="entry name" value="Exo_endo_phos"/>
    <property type="match status" value="1"/>
</dbReference>
<proteinExistence type="predicted"/>
<gene>
    <name evidence="3" type="ORF">CLV84_1526</name>
</gene>
<evidence type="ECO:0000313" key="4">
    <source>
        <dbReference type="Proteomes" id="UP000237662"/>
    </source>
</evidence>
<feature type="chain" id="PRO_5015553865" evidence="1">
    <location>
        <begin position="19"/>
        <end position="960"/>
    </location>
</feature>
<name>A0A2S6IAN9_9BACT</name>
<dbReference type="Gene3D" id="2.60.40.2030">
    <property type="match status" value="1"/>
</dbReference>
<dbReference type="RefSeq" id="WP_104419096.1">
    <property type="nucleotide sequence ID" value="NZ_PTJC01000005.1"/>
</dbReference>
<evidence type="ECO:0000256" key="1">
    <source>
        <dbReference type="SAM" id="SignalP"/>
    </source>
</evidence>
<dbReference type="PANTHER" id="PTHR42834">
    <property type="entry name" value="ENDONUCLEASE/EXONUCLEASE/PHOSPHATASE FAMILY PROTEIN (AFU_ORTHOLOGUE AFUA_3G09210)"/>
    <property type="match status" value="1"/>
</dbReference>
<feature type="signal peptide" evidence="1">
    <location>
        <begin position="1"/>
        <end position="18"/>
    </location>
</feature>
<dbReference type="PANTHER" id="PTHR42834:SF1">
    <property type="entry name" value="ENDONUCLEASE_EXONUCLEASE_PHOSPHATASE FAMILY PROTEIN (AFU_ORTHOLOGUE AFUA_3G09210)"/>
    <property type="match status" value="1"/>
</dbReference>
<dbReference type="InterPro" id="IPR036691">
    <property type="entry name" value="Endo/exonu/phosph_ase_sf"/>
</dbReference>
<evidence type="ECO:0000259" key="2">
    <source>
        <dbReference type="Pfam" id="PF03372"/>
    </source>
</evidence>
<dbReference type="InterPro" id="IPR038081">
    <property type="entry name" value="CalX-like_sf"/>
</dbReference>
<keyword evidence="4" id="KW-1185">Reference proteome</keyword>
<feature type="domain" description="Endonuclease/exonuclease/phosphatase" evidence="2">
    <location>
        <begin position="570"/>
        <end position="861"/>
    </location>
</feature>
<evidence type="ECO:0000313" key="3">
    <source>
        <dbReference type="EMBL" id="PPK88558.1"/>
    </source>
</evidence>
<dbReference type="CDD" id="cd10283">
    <property type="entry name" value="MnuA_DNase1-like"/>
    <property type="match status" value="1"/>
</dbReference>
<sequence>MRFSTLLLFLLLWCQVNAQDRVIITGLLDGTLSGATPRALELYVEGTVDLSGYRIQRFANGGTDPTDIALTGTFTDAFVYVVNGTENFTAAFGDQGDFANVIASGAVTGTGNDAFALVAGSTVVDVVGGPIGGPEADIYQDSYLYRKRGTSATGSWTAADWDIPGNDLLDGLDAAQIGALVPFGTYAPGEPRPTITISGEPLNESQTETYEGFSVELSEAPASELTVAYELYGTATEGTDYQRESVSDTLRFPTGERFQRVLFLAIDDALIEGTETIGLRITYLSDSSYLAGPGTTLDLIDDDLGTDPIGIHLVQGDGAASPLVGNVVTVDAIVTADFTAGLDGFYLQEEDADTDNDPMTSEGIFVYAPDAEVMVGDRVTLTAEVEEFFGQTQLDGADAGATLVINGNAFPVPAPTVLMLPTPDSLLESLEGMLVQPQDLVITNLNGLDRFGEVEVTSGERLVQFTECNDPDPQALNAYLDSLERDVIVLDDARSGTNAQPILLPDGSVLAGDNSLRAGQTIAGLTGVLGYGFNRYRIQPTDRTAVTLTGNERPVTAPEQTGEVRVVSANVLNYFTTLGSRGADTETELRRQEAKIVAALNAMDADVVGLIEIENNDFVALRRLVDTLNSVSDRGYTYVESPNTGDDEIMVALIYDTLRIAEAGTAATLATPESLFVGPGSNRVPLAQTFRVIDTTDGNPGGVFTVCVNHFKSKGSGCGEGDDDDGGAGNCNGTRTAAAEALADWLATNPTGVADTGVLIIGDLNSYRMEDPIDVLLDAGYVNTKTLTDAGFPCAGGPPSYVFGGFWGSLDYALASASLTTFVTMATAWTVNAPEPEILDYNQEGAGDSLYAPDFYRFSDHDPIIVDLDFSPIIDGVGYGATENSTIRLERRDATTYTLTGLNGRAAYFLTNLSGQVLATGTVTRGEANAITTAGLHTGIYFLTVREAGKGPVTFKILTP</sequence>
<dbReference type="NCBIfam" id="NF033681">
    <property type="entry name" value="ExeM_NucH_DNase"/>
    <property type="match status" value="1"/>
</dbReference>
<dbReference type="InterPro" id="IPR005135">
    <property type="entry name" value="Endo/exonuclease/phosphatase"/>
</dbReference>
<dbReference type="SUPFAM" id="SSF141072">
    <property type="entry name" value="CalX-like"/>
    <property type="match status" value="1"/>
</dbReference>
<protein>
    <submittedName>
        <fullName evidence="3">Putative extracellular nuclease</fullName>
    </submittedName>
</protein>
<dbReference type="GO" id="GO:0003824">
    <property type="term" value="F:catalytic activity"/>
    <property type="evidence" value="ECO:0007669"/>
    <property type="project" value="InterPro"/>
</dbReference>
<keyword evidence="1" id="KW-0732">Signal</keyword>
<organism evidence="3 4">
    <name type="scientific">Neolewinella xylanilytica</name>
    <dbReference type="NCBI Taxonomy" id="1514080"/>
    <lineage>
        <taxon>Bacteria</taxon>
        <taxon>Pseudomonadati</taxon>
        <taxon>Bacteroidota</taxon>
        <taxon>Saprospiria</taxon>
        <taxon>Saprospirales</taxon>
        <taxon>Lewinellaceae</taxon>
        <taxon>Neolewinella</taxon>
    </lineage>
</organism>
<dbReference type="CDD" id="cd04486">
    <property type="entry name" value="YhcR_OBF_like"/>
    <property type="match status" value="1"/>
</dbReference>
<dbReference type="SUPFAM" id="SSF56219">
    <property type="entry name" value="DNase I-like"/>
    <property type="match status" value="1"/>
</dbReference>
<dbReference type="EMBL" id="PTJC01000005">
    <property type="protein sequence ID" value="PPK88558.1"/>
    <property type="molecule type" value="Genomic_DNA"/>
</dbReference>